<gene>
    <name evidence="1" type="ORF">CK203_090552</name>
</gene>
<organism evidence="1 2">
    <name type="scientific">Vitis vinifera</name>
    <name type="common">Grape</name>
    <dbReference type="NCBI Taxonomy" id="29760"/>
    <lineage>
        <taxon>Eukaryota</taxon>
        <taxon>Viridiplantae</taxon>
        <taxon>Streptophyta</taxon>
        <taxon>Embryophyta</taxon>
        <taxon>Tracheophyta</taxon>
        <taxon>Spermatophyta</taxon>
        <taxon>Magnoliopsida</taxon>
        <taxon>eudicotyledons</taxon>
        <taxon>Gunneridae</taxon>
        <taxon>Pentapetalae</taxon>
        <taxon>rosids</taxon>
        <taxon>Vitales</taxon>
        <taxon>Vitaceae</taxon>
        <taxon>Viteae</taxon>
        <taxon>Vitis</taxon>
    </lineage>
</organism>
<dbReference type="SUPFAM" id="SSF160897">
    <property type="entry name" value="Taf5 N-terminal domain-like"/>
    <property type="match status" value="1"/>
</dbReference>
<dbReference type="Proteomes" id="UP000288805">
    <property type="component" value="Unassembled WGS sequence"/>
</dbReference>
<protein>
    <submittedName>
        <fullName evidence="1">Uncharacterized protein</fullName>
    </submittedName>
</protein>
<dbReference type="InterPro" id="IPR037264">
    <property type="entry name" value="TFIID_NTD2_sf"/>
</dbReference>
<proteinExistence type="predicted"/>
<accession>A0A438F2C5</accession>
<evidence type="ECO:0000313" key="1">
    <source>
        <dbReference type="EMBL" id="RVW54170.1"/>
    </source>
</evidence>
<reference evidence="1 2" key="1">
    <citation type="journal article" date="2018" name="PLoS Genet.">
        <title>Population sequencing reveals clonal diversity and ancestral inbreeding in the grapevine cultivar Chardonnay.</title>
        <authorList>
            <person name="Roach M.J."/>
            <person name="Johnson D.L."/>
            <person name="Bohlmann J."/>
            <person name="van Vuuren H.J."/>
            <person name="Jones S.J."/>
            <person name="Pretorius I.S."/>
            <person name="Schmidt S.A."/>
            <person name="Borneman A.R."/>
        </authorList>
    </citation>
    <scope>NUCLEOTIDE SEQUENCE [LARGE SCALE GENOMIC DNA]</scope>
    <source>
        <strain evidence="2">cv. Chardonnay</strain>
        <tissue evidence="1">Leaf</tissue>
    </source>
</reference>
<comment type="caution">
    <text evidence="1">The sequence shown here is derived from an EMBL/GenBank/DDBJ whole genome shotgun (WGS) entry which is preliminary data.</text>
</comment>
<evidence type="ECO:0000313" key="2">
    <source>
        <dbReference type="Proteomes" id="UP000288805"/>
    </source>
</evidence>
<name>A0A438F2C5_VITVI</name>
<dbReference type="EMBL" id="QGNW01001132">
    <property type="protein sequence ID" value="RVW54170.1"/>
    <property type="molecule type" value="Genomic_DNA"/>
</dbReference>
<dbReference type="AlphaFoldDB" id="A0A438F2C5"/>
<sequence length="263" mass="30598">MQTLNAHNHLMPQGIKLPRAPPQPFWSENIPARYHEGYSKLRSWTYSSLDLYKLYVEFSWIQVCKPKVEGGLGLESISLRNRVILGKWPWRFPKESTALWHKVILSIYETHPNGFSSPLLSNNFHMERLERQYKRVAMKWWLRVEGGRKKAPLRQLRGVRGAETVLWMRSEALSKRFWIEEVDSLRDLDLGGIVEREEVVSFPSGFVKFSNYLGMPVVGFKKEINSLLRKLELRKGRGVKVSGGKRKPLASSGFEREIQKLEC</sequence>